<protein>
    <submittedName>
        <fullName evidence="2">Uncharacterized protein</fullName>
    </submittedName>
</protein>
<keyword evidence="1" id="KW-0812">Transmembrane</keyword>
<proteinExistence type="predicted"/>
<organism evidence="2 3">
    <name type="scientific">Blastopirellula marina</name>
    <dbReference type="NCBI Taxonomy" id="124"/>
    <lineage>
        <taxon>Bacteria</taxon>
        <taxon>Pseudomonadati</taxon>
        <taxon>Planctomycetota</taxon>
        <taxon>Planctomycetia</taxon>
        <taxon>Pirellulales</taxon>
        <taxon>Pirellulaceae</taxon>
        <taxon>Blastopirellula</taxon>
    </lineage>
</organism>
<dbReference type="AlphaFoldDB" id="A0A2S8F7E9"/>
<comment type="caution">
    <text evidence="2">The sequence shown here is derived from an EMBL/GenBank/DDBJ whole genome shotgun (WGS) entry which is preliminary data.</text>
</comment>
<feature type="transmembrane region" description="Helical" evidence="1">
    <location>
        <begin position="63"/>
        <end position="87"/>
    </location>
</feature>
<evidence type="ECO:0000313" key="3">
    <source>
        <dbReference type="Proteomes" id="UP000240009"/>
    </source>
</evidence>
<dbReference type="Proteomes" id="UP000240009">
    <property type="component" value="Unassembled WGS sequence"/>
</dbReference>
<name>A0A2S8F7E9_9BACT</name>
<reference evidence="2 3" key="1">
    <citation type="submission" date="2018-02" db="EMBL/GenBank/DDBJ databases">
        <title>Comparative genomes isolates from brazilian mangrove.</title>
        <authorList>
            <person name="Araujo J.E."/>
            <person name="Taketani R.G."/>
            <person name="Silva M.C.P."/>
            <person name="Loureco M.V."/>
            <person name="Andreote F.D."/>
        </authorList>
    </citation>
    <scope>NUCLEOTIDE SEQUENCE [LARGE SCALE GENOMIC DNA]</scope>
    <source>
        <strain evidence="2 3">HEX-2 MGV</strain>
    </source>
</reference>
<accession>A0A2S8F7E9</accession>
<evidence type="ECO:0000313" key="2">
    <source>
        <dbReference type="EMBL" id="PQO28082.1"/>
    </source>
</evidence>
<sequence>MAEGKWTNTSISMTPEMLDDIRREAKQKGCSVSHVMRTGWMYYQHFGYPAVIEYEQDSSSLHAGLVIGGLIGLTLGSIFGLVGGFVWGSCG</sequence>
<gene>
    <name evidence="2" type="ORF">C5Y96_17065</name>
</gene>
<evidence type="ECO:0000256" key="1">
    <source>
        <dbReference type="SAM" id="Phobius"/>
    </source>
</evidence>
<keyword evidence="1" id="KW-1133">Transmembrane helix</keyword>
<keyword evidence="1" id="KW-0472">Membrane</keyword>
<dbReference type="EMBL" id="PUIA01000051">
    <property type="protein sequence ID" value="PQO28082.1"/>
    <property type="molecule type" value="Genomic_DNA"/>
</dbReference>